<proteinExistence type="predicted"/>
<organism evidence="3 4">
    <name type="scientific">Falsiroseomonas oleicola</name>
    <dbReference type="NCBI Taxonomy" id="2801474"/>
    <lineage>
        <taxon>Bacteria</taxon>
        <taxon>Pseudomonadati</taxon>
        <taxon>Pseudomonadota</taxon>
        <taxon>Alphaproteobacteria</taxon>
        <taxon>Acetobacterales</taxon>
        <taxon>Roseomonadaceae</taxon>
        <taxon>Falsiroseomonas</taxon>
    </lineage>
</organism>
<comment type="caution">
    <text evidence="3">The sequence shown here is derived from an EMBL/GenBank/DDBJ whole genome shotgun (WGS) entry which is preliminary data.</text>
</comment>
<feature type="domain" description="FAD dependent oxidoreductase" evidence="2">
    <location>
        <begin position="7"/>
        <end position="351"/>
    </location>
</feature>
<dbReference type="EMBL" id="JAERQM010000002">
    <property type="protein sequence ID" value="MBU8543707.1"/>
    <property type="molecule type" value="Genomic_DNA"/>
</dbReference>
<accession>A0ABS6H4T8</accession>
<dbReference type="Proteomes" id="UP000689967">
    <property type="component" value="Unassembled WGS sequence"/>
</dbReference>
<evidence type="ECO:0000313" key="4">
    <source>
        <dbReference type="Proteomes" id="UP000689967"/>
    </source>
</evidence>
<reference evidence="3 4" key="1">
    <citation type="submission" date="2021-01" db="EMBL/GenBank/DDBJ databases">
        <title>Roseomonas sp. nov, a bacterium isolated from an oil production mixture in Yumen Oilfield.</title>
        <authorList>
            <person name="Wu D."/>
        </authorList>
    </citation>
    <scope>NUCLEOTIDE SEQUENCE [LARGE SCALE GENOMIC DNA]</scope>
    <source>
        <strain evidence="3 4">ROY-5-3</strain>
    </source>
</reference>
<sequence length="377" mass="39343">MDILDFDVVVIGAGIAGATAAAHCAATGRVALMEAEETAGYHSTGRSAAIWIQNYGPPDVRRLSAASRAFFAAPPAGFAEAPLFAQRPVVTIAPAEQAAEMQAMLDAGEGLEPIAVAEVAAMGPPLKAGYAVSAAIERDAFDIDVAALHAGFLKAARAAGGVLALRARAGRIWHEKGLWHATANDGTVYRAPVLVNAAGAWGDEVAALAGIAPIGLQPKRRTALIIDPGQHDCSGWPLVGDAAHSWYVRPEARRKLMVSPADETDMPPHDVQPDEIDIAIAIDRMQQALDIPVHRVEHRWAGLRSFTPDRSLAIGFDARASAAGAPGFLWMIGQGGYGIQTSPAAGRLVAGLVAGAVAEDLRPVVPLVDPNRFRAAA</sequence>
<evidence type="ECO:0000313" key="3">
    <source>
        <dbReference type="EMBL" id="MBU8543707.1"/>
    </source>
</evidence>
<evidence type="ECO:0000259" key="2">
    <source>
        <dbReference type="Pfam" id="PF01266"/>
    </source>
</evidence>
<dbReference type="PANTHER" id="PTHR13847:SF287">
    <property type="entry name" value="FAD-DEPENDENT OXIDOREDUCTASE DOMAIN-CONTAINING PROTEIN 1"/>
    <property type="match status" value="1"/>
</dbReference>
<dbReference type="Pfam" id="PF01266">
    <property type="entry name" value="DAO"/>
    <property type="match status" value="1"/>
</dbReference>
<keyword evidence="4" id="KW-1185">Reference proteome</keyword>
<evidence type="ECO:0000256" key="1">
    <source>
        <dbReference type="ARBA" id="ARBA00023002"/>
    </source>
</evidence>
<dbReference type="PANTHER" id="PTHR13847">
    <property type="entry name" value="SARCOSINE DEHYDROGENASE-RELATED"/>
    <property type="match status" value="1"/>
</dbReference>
<gene>
    <name evidence="3" type="ORF">JJQ90_08315</name>
</gene>
<keyword evidence="1" id="KW-0560">Oxidoreductase</keyword>
<dbReference type="InterPro" id="IPR006076">
    <property type="entry name" value="FAD-dep_OxRdtase"/>
</dbReference>
<name>A0ABS6H4T8_9PROT</name>
<protein>
    <submittedName>
        <fullName evidence="3">FAD-binding oxidoreductase</fullName>
    </submittedName>
</protein>